<name>A0ABT7BWR2_9CYAN</name>
<dbReference type="RefSeq" id="WP_283757552.1">
    <property type="nucleotide sequence ID" value="NZ_JAQOSQ010000004.1"/>
</dbReference>
<keyword evidence="5" id="KW-1185">Reference proteome</keyword>
<evidence type="ECO:0000259" key="3">
    <source>
        <dbReference type="Pfam" id="PF16861"/>
    </source>
</evidence>
<dbReference type="Proteomes" id="UP001232992">
    <property type="component" value="Unassembled WGS sequence"/>
</dbReference>
<dbReference type="Pfam" id="PF16861">
    <property type="entry name" value="Carbam_trans_C"/>
    <property type="match status" value="1"/>
</dbReference>
<dbReference type="InterPro" id="IPR051338">
    <property type="entry name" value="NodU/CmcH_Carbamoyltrnsfr"/>
</dbReference>
<organism evidence="4 5">
    <name type="scientific">Roseofilum casamattae BLCC-M143</name>
    <dbReference type="NCBI Taxonomy" id="3022442"/>
    <lineage>
        <taxon>Bacteria</taxon>
        <taxon>Bacillati</taxon>
        <taxon>Cyanobacteriota</taxon>
        <taxon>Cyanophyceae</taxon>
        <taxon>Desertifilales</taxon>
        <taxon>Desertifilaceae</taxon>
        <taxon>Roseofilum</taxon>
        <taxon>Roseofilum casamattae</taxon>
    </lineage>
</organism>
<protein>
    <submittedName>
        <fullName evidence="4">Carbamoyltransferase C-terminal domain-containing protein</fullName>
    </submittedName>
</protein>
<comment type="caution">
    <text evidence="4">The sequence shown here is derived from an EMBL/GenBank/DDBJ whole genome shotgun (WGS) entry which is preliminary data.</text>
</comment>
<reference evidence="4 5" key="1">
    <citation type="submission" date="2023-01" db="EMBL/GenBank/DDBJ databases">
        <title>Novel diversity within Roseofilum (Cyanobacteria; Desertifilaceae) from marine benthic mats with descriptions of four novel species.</title>
        <authorList>
            <person name="Wang Y."/>
            <person name="Berthold D.E."/>
            <person name="Hu J."/>
            <person name="Lefler F.W."/>
            <person name="Laughinghouse H.D. IV."/>
        </authorList>
    </citation>
    <scope>NUCLEOTIDE SEQUENCE [LARGE SCALE GENOMIC DNA]</scope>
    <source>
        <strain evidence="4 5">BLCC-M143</strain>
    </source>
</reference>
<dbReference type="Pfam" id="PF02543">
    <property type="entry name" value="Carbam_trans_N"/>
    <property type="match status" value="1"/>
</dbReference>
<feature type="domain" description="Carbamoyltransferase" evidence="2">
    <location>
        <begin position="218"/>
        <end position="437"/>
    </location>
</feature>
<dbReference type="Gene3D" id="3.90.870.20">
    <property type="entry name" value="Carbamoyltransferase, C-terminal domain"/>
    <property type="match status" value="1"/>
</dbReference>
<dbReference type="EMBL" id="JAQOSQ010000004">
    <property type="protein sequence ID" value="MDJ1182901.1"/>
    <property type="molecule type" value="Genomic_DNA"/>
</dbReference>
<dbReference type="PANTHER" id="PTHR34847:SF1">
    <property type="entry name" value="NODULATION PROTEIN U"/>
    <property type="match status" value="1"/>
</dbReference>
<feature type="domain" description="Carbamoyltransferase C-terminal" evidence="3">
    <location>
        <begin position="492"/>
        <end position="655"/>
    </location>
</feature>
<evidence type="ECO:0000313" key="5">
    <source>
        <dbReference type="Proteomes" id="UP001232992"/>
    </source>
</evidence>
<dbReference type="SUPFAM" id="SSF53067">
    <property type="entry name" value="Actin-like ATPase domain"/>
    <property type="match status" value="1"/>
</dbReference>
<sequence>MIILGLHFGHDASVSIIQDGIVIVTLIAERHERVKHCISLHPNLILKAIETANIKIDRIDYCAITSTQYYEIILLEPNIFDINLTYLPEYKLGSTIANQLESLEYNFDTAFGEIILPTIFSEDCQDNLTNPEYPYISGKPKHEFQECFPYAKGSIKSEFKTLKWLNYYTPNHEWIEGDLTLDNIQKISLKSFLKKEKAKQGFHYPVTVRLLGYEIPSYFINHHASHAASAYFQSNYNCAAILTHDGLHREQSGLFWLGLDREIFPLTPHFMEIGMLYRCASMSLGLGWTDGPGKMMGLAPYGNPLFFDRKFVGNYFDYLAFSTNNQVVDWLNHCLSEAIKNGYDTNKLGKQACATDPINADIAASTQKLCEEIILKACHTFSRMLHSFKINTSNLCLSGGVMLNCPSNTRIWKETDFSHIFIEPACDDSGLSVGAALWLYHNLLNKRKLKNNTLPYLGLSCKTEELADTLQDFGNEINYSILKNPAQMAAVDINNNTIIGWFEERSEIGPRALGHRSILANPRYKENRDRVNLIKERENWRPLAPSVLASEASSWFTQVPLPSPYMLFTAKVISSEIPAVTHVNDTARIQTVDESCGEFYRLLLHLHQLNGCPIVLNTSLNRRGEPIVETPAHAIDLFLNTKLDALYIKNYRITKK</sequence>
<dbReference type="InterPro" id="IPR038152">
    <property type="entry name" value="Carbam_trans_C_sf"/>
</dbReference>
<dbReference type="InterPro" id="IPR031730">
    <property type="entry name" value="Carbam_trans_C"/>
</dbReference>
<comment type="similarity">
    <text evidence="1">Belongs to the NodU/CmcH family.</text>
</comment>
<evidence type="ECO:0000259" key="2">
    <source>
        <dbReference type="Pfam" id="PF02543"/>
    </source>
</evidence>
<dbReference type="PANTHER" id="PTHR34847">
    <property type="entry name" value="NODULATION PROTEIN U"/>
    <property type="match status" value="1"/>
</dbReference>
<accession>A0ABT7BWR2</accession>
<dbReference type="CDD" id="cd24033">
    <property type="entry name" value="ASKHA_NBD_NodU_CmcH-like_N"/>
    <property type="match status" value="1"/>
</dbReference>
<proteinExistence type="inferred from homology"/>
<dbReference type="InterPro" id="IPR043129">
    <property type="entry name" value="ATPase_NBD"/>
</dbReference>
<evidence type="ECO:0000256" key="1">
    <source>
        <dbReference type="ARBA" id="ARBA00006129"/>
    </source>
</evidence>
<gene>
    <name evidence="4" type="ORF">PMH09_06790</name>
</gene>
<dbReference type="InterPro" id="IPR003696">
    <property type="entry name" value="Carbtransf_dom"/>
</dbReference>
<evidence type="ECO:0000313" key="4">
    <source>
        <dbReference type="EMBL" id="MDJ1182901.1"/>
    </source>
</evidence>
<dbReference type="Gene3D" id="3.30.420.40">
    <property type="match status" value="2"/>
</dbReference>